<sequence>MPDAGHHLPSDRLVEVRPCRGARPDHSDAVRRRVERDLVDLLRAR</sequence>
<protein>
    <submittedName>
        <fullName evidence="1">Uncharacterized protein</fullName>
    </submittedName>
</protein>
<accession>A0AC61U4S6</accession>
<evidence type="ECO:0000313" key="2">
    <source>
        <dbReference type="Proteomes" id="UP001059663"/>
    </source>
</evidence>
<dbReference type="Proteomes" id="UP001059663">
    <property type="component" value="Chromosome"/>
</dbReference>
<evidence type="ECO:0000313" key="1">
    <source>
        <dbReference type="EMBL" id="UUZ44989.1"/>
    </source>
</evidence>
<reference evidence="1" key="1">
    <citation type="submission" date="2021-11" db="EMBL/GenBank/DDBJ databases">
        <title>Study of the species diversity of bacterial strains isolated from a unique natural object - Shulgan-Tash cave (Bashkiria).</title>
        <authorList>
            <person name="Sazanova A.L."/>
            <person name="Chirak E.R."/>
            <person name="Safronova V.I."/>
        </authorList>
    </citation>
    <scope>NUCLEOTIDE SEQUENCE</scope>
    <source>
        <strain evidence="1">P1</strain>
    </source>
</reference>
<gene>
    <name evidence="1" type="ORF">LP422_01025</name>
</gene>
<organism evidence="1 2">
    <name type="scientific">Janibacter limosus</name>
    <dbReference type="NCBI Taxonomy" id="53458"/>
    <lineage>
        <taxon>Bacteria</taxon>
        <taxon>Bacillati</taxon>
        <taxon>Actinomycetota</taxon>
        <taxon>Actinomycetes</taxon>
        <taxon>Micrococcales</taxon>
        <taxon>Intrasporangiaceae</taxon>
        <taxon>Janibacter</taxon>
    </lineage>
</organism>
<name>A0AC61U4S6_9MICO</name>
<proteinExistence type="predicted"/>
<dbReference type="EMBL" id="CP087977">
    <property type="protein sequence ID" value="UUZ44989.1"/>
    <property type="molecule type" value="Genomic_DNA"/>
</dbReference>